<dbReference type="Pfam" id="PF04383">
    <property type="entry name" value="KilA-N"/>
    <property type="match status" value="1"/>
</dbReference>
<dbReference type="AlphaFoldDB" id="A0AA38EA52"/>
<gene>
    <name evidence="1" type="ORF">AN672_20580</name>
</gene>
<dbReference type="EMBL" id="LJEB01000100">
    <property type="protein sequence ID" value="KPR52981.1"/>
    <property type="molecule type" value="Genomic_DNA"/>
</dbReference>
<dbReference type="Proteomes" id="UP000050520">
    <property type="component" value="Unassembled WGS sequence"/>
</dbReference>
<dbReference type="RefSeq" id="WP_071886903.1">
    <property type="nucleotide sequence ID" value="NZ_CABDWZ010000001.1"/>
</dbReference>
<name>A0AA38EA52_CITFR</name>
<evidence type="ECO:0000313" key="2">
    <source>
        <dbReference type="Proteomes" id="UP000050520"/>
    </source>
</evidence>
<comment type="caution">
    <text evidence="1">The sequence shown here is derived from an EMBL/GenBank/DDBJ whole genome shotgun (WGS) entry which is preliminary data.</text>
</comment>
<accession>A0AA38EA52</accession>
<organism evidence="1 2">
    <name type="scientific">Citrobacter freundii</name>
    <dbReference type="NCBI Taxonomy" id="546"/>
    <lineage>
        <taxon>Bacteria</taxon>
        <taxon>Pseudomonadati</taxon>
        <taxon>Pseudomonadota</taxon>
        <taxon>Gammaproteobacteria</taxon>
        <taxon>Enterobacterales</taxon>
        <taxon>Enterobacteriaceae</taxon>
        <taxon>Citrobacter</taxon>
        <taxon>Citrobacter freundii complex</taxon>
    </lineage>
</organism>
<dbReference type="SMART" id="SM01252">
    <property type="entry name" value="KilA-N"/>
    <property type="match status" value="1"/>
</dbReference>
<reference evidence="1 2" key="2">
    <citation type="journal article" date="2017" name="PLoS ONE">
        <title>Genomic and phenotypic characterisation of fluoroquinolone resistance mechanisms in Enterobacteriaceae in Durban, South Africa.</title>
        <authorList>
            <person name="Osei Sekyere J."/>
            <person name="Amoako D.G."/>
        </authorList>
    </citation>
    <scope>NUCLEOTIDE SEQUENCE [LARGE SCALE GENOMIC DNA]</scope>
    <source>
        <strain evidence="1 2">ST62:944112508</strain>
    </source>
</reference>
<reference evidence="2" key="1">
    <citation type="submission" date="2015-09" db="EMBL/GenBank/DDBJ databases">
        <title>Prevalence of NDMs in South Africa.</title>
        <authorList>
            <person name="Osei Sekyere J."/>
            <person name="Govinden U."/>
            <person name="Essack S."/>
            <person name="Haldorsen B."/>
            <person name="Samuelsen O."/>
            <person name="Aasnaes B."/>
            <person name="Sundsfjord A."/>
        </authorList>
    </citation>
    <scope>NUCLEOTIDE SEQUENCE [LARGE SCALE GENOMIC DNA]</scope>
    <source>
        <strain evidence="2">ST62:944112508</strain>
    </source>
</reference>
<dbReference type="InterPro" id="IPR018004">
    <property type="entry name" value="KilA/APSES_HTH"/>
</dbReference>
<dbReference type="PROSITE" id="PS51301">
    <property type="entry name" value="KILA_N"/>
    <property type="match status" value="1"/>
</dbReference>
<proteinExistence type="predicted"/>
<evidence type="ECO:0000313" key="1">
    <source>
        <dbReference type="EMBL" id="KPR52981.1"/>
    </source>
</evidence>
<protein>
    <submittedName>
        <fullName evidence="1">Uncharacterized protein</fullName>
    </submittedName>
</protein>
<dbReference type="InterPro" id="IPR017880">
    <property type="entry name" value="KilA_N"/>
</dbReference>
<sequence>MKNNTNKHPNVSSINVESLPVIAGVEITTDAAGRFNLNALHKASGAGEDKSPSQWLRRKSTKELIEELKRNLLKENQNVNLHSAQKPIDTVNGGIAPGTFAHELLAIEYAGWISPSFRLQVNQTFLDFRTGKLAPVSSSLPDFNDPAAAARAWADEYEAKNKAIGYVHRQAQYIEHLENLFQPGMSPCQFCKQLNGVNVQQVNAFLADHNWLYDDQPKARRPLWRVHHYARDQYLTERPGQVEQDDGEMRDTFKPILLRKGAVWIYRHYLKGHLPMKKRWDGKFTHDTELAGAA</sequence>